<name>A0A5M9ZIQ5_9BIFI</name>
<reference evidence="1 2" key="1">
    <citation type="journal article" date="2019" name="Syst. Appl. Microbiol.">
        <title>Characterization of Bifidobacterium species in feaces of the Egyptian fruit bat: Description of B. vespertilionis sp. nov. and B. rousetti sp. nov.</title>
        <authorList>
            <person name="Modesto M."/>
            <person name="Satti M."/>
            <person name="Watanabe K."/>
            <person name="Puglisi E."/>
            <person name="Morelli L."/>
            <person name="Huang C.-H."/>
            <person name="Liou J.-S."/>
            <person name="Miyashita M."/>
            <person name="Tamura T."/>
            <person name="Saito S."/>
            <person name="Mori K."/>
            <person name="Huang L."/>
            <person name="Sciavilla P."/>
            <person name="Sandri C."/>
            <person name="Spiezio C."/>
            <person name="Vitali F."/>
            <person name="Cavalieri D."/>
            <person name="Perpetuini G."/>
            <person name="Tofalo R."/>
            <person name="Bonetti A."/>
            <person name="Arita M."/>
            <person name="Mattarelli P."/>
        </authorList>
    </citation>
    <scope>NUCLEOTIDE SEQUENCE [LARGE SCALE GENOMIC DNA]</scope>
    <source>
        <strain evidence="1 2">RST17</strain>
    </source>
</reference>
<organism evidence="1 2">
    <name type="scientific">Bifidobacterium myosotis</name>
    <dbReference type="NCBI Taxonomy" id="1630166"/>
    <lineage>
        <taxon>Bacteria</taxon>
        <taxon>Bacillati</taxon>
        <taxon>Actinomycetota</taxon>
        <taxon>Actinomycetes</taxon>
        <taxon>Bifidobacteriales</taxon>
        <taxon>Bifidobacteriaceae</taxon>
        <taxon>Bifidobacterium</taxon>
    </lineage>
</organism>
<comment type="caution">
    <text evidence="1">The sequence shown here is derived from an EMBL/GenBank/DDBJ whole genome shotgun (WGS) entry which is preliminary data.</text>
</comment>
<dbReference type="Proteomes" id="UP000410049">
    <property type="component" value="Unassembled WGS sequence"/>
</dbReference>
<protein>
    <submittedName>
        <fullName evidence="1">Uncharacterized protein</fullName>
    </submittedName>
</protein>
<sequence>MISEDEVFDVCLTAQDMLAPLARYVDASWWGIHHISGDYGWVSSGEWDAVFRRLPFWAADAYILTGNDLTAGEVARVYNEGGFAALEREAVRSAAECDADGVYYTTVWCEECGAAESCSCFC</sequence>
<evidence type="ECO:0000313" key="1">
    <source>
        <dbReference type="EMBL" id="KAA8827233.1"/>
    </source>
</evidence>
<dbReference type="RefSeq" id="WP_150379702.1">
    <property type="nucleotide sequence ID" value="NZ_RZUH01000007.1"/>
</dbReference>
<evidence type="ECO:0000313" key="2">
    <source>
        <dbReference type="Proteomes" id="UP000410049"/>
    </source>
</evidence>
<proteinExistence type="predicted"/>
<dbReference type="EMBL" id="RZUH01000007">
    <property type="protein sequence ID" value="KAA8827233.1"/>
    <property type="molecule type" value="Genomic_DNA"/>
</dbReference>
<accession>A0A5M9ZIQ5</accession>
<dbReference type="AlphaFoldDB" id="A0A5M9ZIQ5"/>
<gene>
    <name evidence="1" type="ORF">EMO91_09290</name>
</gene>